<sequence>MFWKTSLLLFGVLGAISNAVPVFPFEGEETSLEAVPQNFTIDGSDGHSLDKRFVVTHVFRADKRSPAQLAKSDGFLPKGYTSKTAVKEDVSLFRHVIGAASGFSMDNDGYVSTTSSRAVAEGWITKFLGGSGYTYKIATYANLIDVQETLKHYNKYPQEKEFAALMVIPWDQVMGWSQFSVTKNGVVKGTPTANPQYNAARNEDPWYFYTQCRPAARSAEEIFARDAEPITNAYAEEIDSANIEESVDADTEAMADADVEEIAERDTEEIAMTEAEELVARGKVRTSRPKSSKKKTSATRKHKTAKKPKKTASQTGTKCTAAMAKAGKCKTTCTAAMKKAGKCGTVKCSAKDEKAGKCCSAASKKAGKCKQHDCGPIKTNKQAAQEYLRQIQMGTTPPSGSHPKSAGKKGTKVRNKSGKRIGS</sequence>
<dbReference type="Gene3D" id="3.90.210.10">
    <property type="entry name" value="Heat-Labile Enterotoxin, subunit A"/>
    <property type="match status" value="1"/>
</dbReference>
<proteinExistence type="predicted"/>
<evidence type="ECO:0000256" key="4">
    <source>
        <dbReference type="ARBA" id="ARBA00023157"/>
    </source>
</evidence>
<keyword evidence="4" id="KW-1015">Disulfide bond</keyword>
<gene>
    <name evidence="7" type="ORF">P171DRAFT_520487</name>
</gene>
<reference evidence="7" key="1">
    <citation type="journal article" date="2020" name="Stud. Mycol.">
        <title>101 Dothideomycetes genomes: a test case for predicting lifestyles and emergence of pathogens.</title>
        <authorList>
            <person name="Haridas S."/>
            <person name="Albert R."/>
            <person name="Binder M."/>
            <person name="Bloem J."/>
            <person name="Labutti K."/>
            <person name="Salamov A."/>
            <person name="Andreopoulos B."/>
            <person name="Baker S."/>
            <person name="Barry K."/>
            <person name="Bills G."/>
            <person name="Bluhm B."/>
            <person name="Cannon C."/>
            <person name="Castanera R."/>
            <person name="Culley D."/>
            <person name="Daum C."/>
            <person name="Ezra D."/>
            <person name="Gonzalez J."/>
            <person name="Henrissat B."/>
            <person name="Kuo A."/>
            <person name="Liang C."/>
            <person name="Lipzen A."/>
            <person name="Lutzoni F."/>
            <person name="Magnuson J."/>
            <person name="Mondo S."/>
            <person name="Nolan M."/>
            <person name="Ohm R."/>
            <person name="Pangilinan J."/>
            <person name="Park H.-J."/>
            <person name="Ramirez L."/>
            <person name="Alfaro M."/>
            <person name="Sun H."/>
            <person name="Tritt A."/>
            <person name="Yoshinaga Y."/>
            <person name="Zwiers L.-H."/>
            <person name="Turgeon B."/>
            <person name="Goodwin S."/>
            <person name="Spatafora J."/>
            <person name="Crous P."/>
            <person name="Grigoriev I."/>
        </authorList>
    </citation>
    <scope>NUCLEOTIDE SEQUENCE</scope>
    <source>
        <strain evidence="7">CBS 690.94</strain>
    </source>
</reference>
<keyword evidence="1" id="KW-0800">Toxin</keyword>
<evidence type="ECO:0000256" key="3">
    <source>
        <dbReference type="ARBA" id="ARBA00023026"/>
    </source>
</evidence>
<dbReference type="Proteomes" id="UP000799764">
    <property type="component" value="Unassembled WGS sequence"/>
</dbReference>
<feature type="chain" id="PRO_5040358428" evidence="6">
    <location>
        <begin position="20"/>
        <end position="423"/>
    </location>
</feature>
<keyword evidence="3" id="KW-0843">Virulence</keyword>
<feature type="region of interest" description="Disordered" evidence="5">
    <location>
        <begin position="391"/>
        <end position="423"/>
    </location>
</feature>
<protein>
    <submittedName>
        <fullName evidence="7">ADP-ribosylation</fullName>
    </submittedName>
</protein>
<name>A0A9P4PKM4_9PLEO</name>
<dbReference type="OrthoDB" id="3794605at2759"/>
<feature type="compositionally biased region" description="Basic residues" evidence="5">
    <location>
        <begin position="405"/>
        <end position="423"/>
    </location>
</feature>
<dbReference type="PRINTS" id="PR00771">
    <property type="entry name" value="ENTEROTOXINA"/>
</dbReference>
<accession>A0A9P4PKM4</accession>
<dbReference type="SUPFAM" id="SSF56399">
    <property type="entry name" value="ADP-ribosylation"/>
    <property type="match status" value="1"/>
</dbReference>
<organism evidence="7 8">
    <name type="scientific">Karstenula rhodostoma CBS 690.94</name>
    <dbReference type="NCBI Taxonomy" id="1392251"/>
    <lineage>
        <taxon>Eukaryota</taxon>
        <taxon>Fungi</taxon>
        <taxon>Dikarya</taxon>
        <taxon>Ascomycota</taxon>
        <taxon>Pezizomycotina</taxon>
        <taxon>Dothideomycetes</taxon>
        <taxon>Pleosporomycetidae</taxon>
        <taxon>Pleosporales</taxon>
        <taxon>Massarineae</taxon>
        <taxon>Didymosphaeriaceae</taxon>
        <taxon>Karstenula</taxon>
    </lineage>
</organism>
<dbReference type="InterPro" id="IPR001144">
    <property type="entry name" value="Enterotoxin_A"/>
</dbReference>
<evidence type="ECO:0000313" key="8">
    <source>
        <dbReference type="Proteomes" id="UP000799764"/>
    </source>
</evidence>
<dbReference type="Pfam" id="PF01375">
    <property type="entry name" value="Enterotoxin_a"/>
    <property type="match status" value="1"/>
</dbReference>
<evidence type="ECO:0000256" key="6">
    <source>
        <dbReference type="SAM" id="SignalP"/>
    </source>
</evidence>
<evidence type="ECO:0000313" key="7">
    <source>
        <dbReference type="EMBL" id="KAF2445742.1"/>
    </source>
</evidence>
<feature type="compositionally biased region" description="Basic residues" evidence="5">
    <location>
        <begin position="282"/>
        <end position="310"/>
    </location>
</feature>
<evidence type="ECO:0000256" key="5">
    <source>
        <dbReference type="SAM" id="MobiDB-lite"/>
    </source>
</evidence>
<feature type="region of interest" description="Disordered" evidence="5">
    <location>
        <begin position="280"/>
        <end position="317"/>
    </location>
</feature>
<dbReference type="EMBL" id="MU001499">
    <property type="protein sequence ID" value="KAF2445742.1"/>
    <property type="molecule type" value="Genomic_DNA"/>
</dbReference>
<comment type="caution">
    <text evidence="7">The sequence shown here is derived from an EMBL/GenBank/DDBJ whole genome shotgun (WGS) entry which is preliminary data.</text>
</comment>
<keyword evidence="8" id="KW-1185">Reference proteome</keyword>
<dbReference type="AlphaFoldDB" id="A0A9P4PKM4"/>
<keyword evidence="2 6" id="KW-0732">Signal</keyword>
<evidence type="ECO:0000256" key="2">
    <source>
        <dbReference type="ARBA" id="ARBA00022729"/>
    </source>
</evidence>
<evidence type="ECO:0000256" key="1">
    <source>
        <dbReference type="ARBA" id="ARBA00022656"/>
    </source>
</evidence>
<dbReference type="GO" id="GO:0090729">
    <property type="term" value="F:toxin activity"/>
    <property type="evidence" value="ECO:0007669"/>
    <property type="project" value="UniProtKB-KW"/>
</dbReference>
<feature type="signal peptide" evidence="6">
    <location>
        <begin position="1"/>
        <end position="19"/>
    </location>
</feature>